<proteinExistence type="predicted"/>
<organism evidence="2 3">
    <name type="scientific">Paxillus rubicundulus Ve08.2h10</name>
    <dbReference type="NCBI Taxonomy" id="930991"/>
    <lineage>
        <taxon>Eukaryota</taxon>
        <taxon>Fungi</taxon>
        <taxon>Dikarya</taxon>
        <taxon>Basidiomycota</taxon>
        <taxon>Agaricomycotina</taxon>
        <taxon>Agaricomycetes</taxon>
        <taxon>Agaricomycetidae</taxon>
        <taxon>Boletales</taxon>
        <taxon>Paxilineae</taxon>
        <taxon>Paxillaceae</taxon>
        <taxon>Paxillus</taxon>
    </lineage>
</organism>
<accession>A0A0D0D520</accession>
<evidence type="ECO:0000313" key="2">
    <source>
        <dbReference type="EMBL" id="KIK78731.1"/>
    </source>
</evidence>
<feature type="region of interest" description="Disordered" evidence="1">
    <location>
        <begin position="403"/>
        <end position="422"/>
    </location>
</feature>
<keyword evidence="3" id="KW-1185">Reference proteome</keyword>
<dbReference type="Proteomes" id="UP000054538">
    <property type="component" value="Unassembled WGS sequence"/>
</dbReference>
<evidence type="ECO:0000313" key="3">
    <source>
        <dbReference type="Proteomes" id="UP000054538"/>
    </source>
</evidence>
<feature type="compositionally biased region" description="Basic and acidic residues" evidence="1">
    <location>
        <begin position="225"/>
        <end position="239"/>
    </location>
</feature>
<feature type="region of interest" description="Disordered" evidence="1">
    <location>
        <begin position="210"/>
        <end position="250"/>
    </location>
</feature>
<dbReference type="EMBL" id="KN826493">
    <property type="protein sequence ID" value="KIK78731.1"/>
    <property type="molecule type" value="Genomic_DNA"/>
</dbReference>
<gene>
    <name evidence="2" type="ORF">PAXRUDRAFT_16720</name>
</gene>
<protein>
    <submittedName>
        <fullName evidence="2">Uncharacterized protein</fullName>
    </submittedName>
</protein>
<sequence>MASRSKKHKKYAITANSAQGAGIAEVSMAANSKGTKANGACKACQKAKCHCEFEAGASACTKCIKAGKSDSCVPQDSRTRSAHGRSAPPTDYFVIHETEPTQAVPTAKTQKPAAQKCSSSTTSVAAVPAQVKQQRRSTSQLPIVDVQDGTDSHRPLLHSIPEDNDHDNTYGFSNHDDLGFSFQPLFPDKDGAKDFFTTLSSGRPAHSDLELRDFSENSMDDEDFMKDLNDISDSSRTDLDGSGSESEGSDDAFLTSHLVVQLVNKRSTKPSSTTKIKAPASSKPSYDPQTCSFTIPCFILQRNRTNSPFEITSDISYDTLCIVIANKLGSTEPGLLQLQYRLDPKSKQAVTSVQSVEELNLFKVQLCPMLVPPLLPSGKPSTCQLKNVSVYFEDKWIVNEFADPSNGKPSGKGNRMGAKTTGSGLQCEQTSAAAMNSGHDRRQELIKELQERWTCNVHTHGDNPVYCYSPSDNSAMCYQLTIMRLGMWATEIMKDGSSPNVTVEKISLPTRFSSIDNIPDSETPEIVAWFTSLDEHDAWKKDHLKFTPFGQHLYNEGFCYLSQLSPSVMNLEELAASMGTSKGTAAFIRRYAKQDLEALLSR</sequence>
<dbReference type="InParanoid" id="A0A0D0D520"/>
<reference evidence="3" key="2">
    <citation type="submission" date="2015-01" db="EMBL/GenBank/DDBJ databases">
        <title>Evolutionary Origins and Diversification of the Mycorrhizal Mutualists.</title>
        <authorList>
            <consortium name="DOE Joint Genome Institute"/>
            <consortium name="Mycorrhizal Genomics Consortium"/>
            <person name="Kohler A."/>
            <person name="Kuo A."/>
            <person name="Nagy L.G."/>
            <person name="Floudas D."/>
            <person name="Copeland A."/>
            <person name="Barry K.W."/>
            <person name="Cichocki N."/>
            <person name="Veneault-Fourrey C."/>
            <person name="LaButti K."/>
            <person name="Lindquist E.A."/>
            <person name="Lipzen A."/>
            <person name="Lundell T."/>
            <person name="Morin E."/>
            <person name="Murat C."/>
            <person name="Riley R."/>
            <person name="Ohm R."/>
            <person name="Sun H."/>
            <person name="Tunlid A."/>
            <person name="Henrissat B."/>
            <person name="Grigoriev I.V."/>
            <person name="Hibbett D.S."/>
            <person name="Martin F."/>
        </authorList>
    </citation>
    <scope>NUCLEOTIDE SEQUENCE [LARGE SCALE GENOMIC DNA]</scope>
    <source>
        <strain evidence="3">Ve08.2h10</strain>
    </source>
</reference>
<reference evidence="2 3" key="1">
    <citation type="submission" date="2014-04" db="EMBL/GenBank/DDBJ databases">
        <authorList>
            <consortium name="DOE Joint Genome Institute"/>
            <person name="Kuo A."/>
            <person name="Kohler A."/>
            <person name="Jargeat P."/>
            <person name="Nagy L.G."/>
            <person name="Floudas D."/>
            <person name="Copeland A."/>
            <person name="Barry K.W."/>
            <person name="Cichocki N."/>
            <person name="Veneault-Fourrey C."/>
            <person name="LaButti K."/>
            <person name="Lindquist E.A."/>
            <person name="Lipzen A."/>
            <person name="Lundell T."/>
            <person name="Morin E."/>
            <person name="Murat C."/>
            <person name="Sun H."/>
            <person name="Tunlid A."/>
            <person name="Henrissat B."/>
            <person name="Grigoriev I.V."/>
            <person name="Hibbett D.S."/>
            <person name="Martin F."/>
            <person name="Nordberg H.P."/>
            <person name="Cantor M.N."/>
            <person name="Hua S.X."/>
        </authorList>
    </citation>
    <scope>NUCLEOTIDE SEQUENCE [LARGE SCALE GENOMIC DNA]</scope>
    <source>
        <strain evidence="2 3">Ve08.2h10</strain>
    </source>
</reference>
<evidence type="ECO:0000256" key="1">
    <source>
        <dbReference type="SAM" id="MobiDB-lite"/>
    </source>
</evidence>
<dbReference type="AlphaFoldDB" id="A0A0D0D520"/>
<dbReference type="HOGENOM" id="CLU_534289_0_0_1"/>
<dbReference type="OrthoDB" id="2690984at2759"/>
<name>A0A0D0D520_9AGAM</name>